<sequence>MKKIFLTLGLGLALFTTNAQDEKSGLEISGSVDTYFKYDFSGTSNIPTSFADNHNSVSLGMLDIALSQSIGKASFVGEFSFGPRSFKSIPTFDLNSDGLGDGQNVNIQNLYISYALSDALSLTAGYMGTFVGYEVISPVGNFNYSTSYLFSAGPFQNAGLKLDWSISEKFGVMVGAFNDWNVYQDVNGISDFGTQIYINPVEGWDAYVNFLTGSSSGTIIDLTTGFQITDGFYLGLNAADYTYSESDLGGYIGFALYPQVTFSEKLSLGYRGEYFIVKEDKTIDMDSENVFSNTFTLNYYAGPLTFSTELRMDSASSEWFVDGDDAPNKSATQFLMAAIYSF</sequence>
<dbReference type="RefSeq" id="WP_200465080.1">
    <property type="nucleotide sequence ID" value="NZ_JAENRR010000023.1"/>
</dbReference>
<name>A0ABS1HJS3_9BACT</name>
<keyword evidence="1" id="KW-0732">Signal</keyword>
<feature type="signal peptide" evidence="1">
    <location>
        <begin position="1"/>
        <end position="19"/>
    </location>
</feature>
<evidence type="ECO:0000313" key="3">
    <source>
        <dbReference type="Proteomes" id="UP000605676"/>
    </source>
</evidence>
<gene>
    <name evidence="2" type="ORF">JIV24_10950</name>
</gene>
<dbReference type="InterPro" id="IPR011486">
    <property type="entry name" value="BBP2"/>
</dbReference>
<dbReference type="EMBL" id="JAENRR010000023">
    <property type="protein sequence ID" value="MBK3517850.1"/>
    <property type="molecule type" value="Genomic_DNA"/>
</dbReference>
<dbReference type="Proteomes" id="UP000605676">
    <property type="component" value="Unassembled WGS sequence"/>
</dbReference>
<keyword evidence="3" id="KW-1185">Reference proteome</keyword>
<reference evidence="2 3" key="1">
    <citation type="submission" date="2021-01" db="EMBL/GenBank/DDBJ databases">
        <title>Carboxyliciviraga sp.nov., isolated from coastal sediments.</title>
        <authorList>
            <person name="Lu D."/>
            <person name="Zhang T."/>
        </authorList>
    </citation>
    <scope>NUCLEOTIDE SEQUENCE [LARGE SCALE GENOMIC DNA]</scope>
    <source>
        <strain evidence="2 3">N1Y132</strain>
    </source>
</reference>
<organism evidence="2 3">
    <name type="scientific">Carboxylicivirga marina</name>
    <dbReference type="NCBI Taxonomy" id="2800988"/>
    <lineage>
        <taxon>Bacteria</taxon>
        <taxon>Pseudomonadati</taxon>
        <taxon>Bacteroidota</taxon>
        <taxon>Bacteroidia</taxon>
        <taxon>Marinilabiliales</taxon>
        <taxon>Marinilabiliaceae</taxon>
        <taxon>Carboxylicivirga</taxon>
    </lineage>
</organism>
<proteinExistence type="predicted"/>
<dbReference type="Pfam" id="PF07642">
    <property type="entry name" value="BBP2"/>
    <property type="match status" value="1"/>
</dbReference>
<comment type="caution">
    <text evidence="2">The sequence shown here is derived from an EMBL/GenBank/DDBJ whole genome shotgun (WGS) entry which is preliminary data.</text>
</comment>
<evidence type="ECO:0000313" key="2">
    <source>
        <dbReference type="EMBL" id="MBK3517850.1"/>
    </source>
</evidence>
<evidence type="ECO:0000256" key="1">
    <source>
        <dbReference type="SAM" id="SignalP"/>
    </source>
</evidence>
<dbReference type="SUPFAM" id="SSF56935">
    <property type="entry name" value="Porins"/>
    <property type="match status" value="1"/>
</dbReference>
<feature type="chain" id="PRO_5045676753" evidence="1">
    <location>
        <begin position="20"/>
        <end position="342"/>
    </location>
</feature>
<dbReference type="Gene3D" id="2.40.160.10">
    <property type="entry name" value="Porin"/>
    <property type="match status" value="1"/>
</dbReference>
<accession>A0ABS1HJS3</accession>
<dbReference type="InterPro" id="IPR023614">
    <property type="entry name" value="Porin_dom_sf"/>
</dbReference>
<protein>
    <submittedName>
        <fullName evidence="2">Porin</fullName>
    </submittedName>
</protein>